<name>A0A2U8GUA9_9RHOO</name>
<evidence type="ECO:0000313" key="5">
    <source>
        <dbReference type="EMBL" id="AWI77014.1"/>
    </source>
</evidence>
<evidence type="ECO:0000256" key="1">
    <source>
        <dbReference type="ARBA" id="ARBA00004442"/>
    </source>
</evidence>
<comment type="subcellular location">
    <subcellularLocation>
        <location evidence="1">Cell outer membrane</location>
    </subcellularLocation>
</comment>
<keyword evidence="6" id="KW-1185">Reference proteome</keyword>
<proteinExistence type="predicted"/>
<evidence type="ECO:0000256" key="2">
    <source>
        <dbReference type="ARBA" id="ARBA00023136"/>
    </source>
</evidence>
<keyword evidence="4" id="KW-0732">Signal</keyword>
<dbReference type="SUPFAM" id="SSF56935">
    <property type="entry name" value="Porins"/>
    <property type="match status" value="1"/>
</dbReference>
<dbReference type="KEGG" id="acom:CEW83_18725"/>
<dbReference type="EMBL" id="CP022187">
    <property type="protein sequence ID" value="AWI77014.1"/>
    <property type="molecule type" value="Genomic_DNA"/>
</dbReference>
<evidence type="ECO:0000256" key="4">
    <source>
        <dbReference type="SAM" id="SignalP"/>
    </source>
</evidence>
<dbReference type="AlphaFoldDB" id="A0A2U8GUA9"/>
<protein>
    <submittedName>
        <fullName evidence="5">TIGR03016 family PEP-CTERM system-associated outer membrane protein</fullName>
    </submittedName>
</protein>
<evidence type="ECO:0000313" key="6">
    <source>
        <dbReference type="Proteomes" id="UP000244930"/>
    </source>
</evidence>
<sequence>MVQNPVLKRPDRSAGALRLLVLALGAIGASSAYAQTVSVTPSVQSRLTWTDNVGASSDKESDWIAEISPGITVSRKSGRFNGLLNAQLRNVGYANDSSRNTSFLALQGSGQIEAVENLFFVDLNANISRNNLSAFSGRSSSDDLSVDENNETRTWSIGPRLEFRLGDTARGSLRYKASWLDSGGSAVGGQRLNELTAQASDPAAVRVFGWGLSYSRSESEYDASASRDVTEEVGRATLFINLTPQLRLRAIGGYEKNDYASTEDEKGSIYGAGFDWNPTERTAISGTTEERVFGRGYNFSLKHRAQRSTWDLSYVKDISSSLQTLGGGIYQDPQFLAFFNDATLVAAIPDDLQREAFVRILLGYPATGGTGDIVSNAHFVSKTWRAAFSLLGLRNSLTVSAQQSDRSSLSSITGLSSDDDFALSDTIKTTSLTVSFNHKLSGISSLNTAVTHSRSEGASGTGLDTKRLTATVGLTTKLGPRTNAGLTYRYQRSDGSSASSDFTENALTANLGMTF</sequence>
<keyword evidence="3" id="KW-0998">Cell outer membrane</keyword>
<feature type="chain" id="PRO_5015896333" evidence="4">
    <location>
        <begin position="35"/>
        <end position="515"/>
    </location>
</feature>
<dbReference type="GO" id="GO:0009279">
    <property type="term" value="C:cell outer membrane"/>
    <property type="evidence" value="ECO:0007669"/>
    <property type="project" value="UniProtKB-SubCell"/>
</dbReference>
<dbReference type="Gene3D" id="2.40.170.20">
    <property type="entry name" value="TonB-dependent receptor, beta-barrel domain"/>
    <property type="match status" value="1"/>
</dbReference>
<keyword evidence="2" id="KW-0472">Membrane</keyword>
<reference evidence="5 6" key="1">
    <citation type="submission" date="2017-06" db="EMBL/GenBank/DDBJ databases">
        <title>Azoarcus.</title>
        <authorList>
            <person name="Woo J.-H."/>
            <person name="Kim H.-S."/>
        </authorList>
    </citation>
    <scope>NUCLEOTIDE SEQUENCE [LARGE SCALE GENOMIC DNA]</scope>
    <source>
        <strain evidence="5 6">TSPY31</strain>
    </source>
</reference>
<dbReference type="Proteomes" id="UP000244930">
    <property type="component" value="Chromosome"/>
</dbReference>
<feature type="signal peptide" evidence="4">
    <location>
        <begin position="1"/>
        <end position="34"/>
    </location>
</feature>
<evidence type="ECO:0000256" key="3">
    <source>
        <dbReference type="ARBA" id="ARBA00023237"/>
    </source>
</evidence>
<organism evidence="5 6">
    <name type="scientific">Parazoarcus communis</name>
    <dbReference type="NCBI Taxonomy" id="41977"/>
    <lineage>
        <taxon>Bacteria</taxon>
        <taxon>Pseudomonadati</taxon>
        <taxon>Pseudomonadota</taxon>
        <taxon>Betaproteobacteria</taxon>
        <taxon>Rhodocyclales</taxon>
        <taxon>Zoogloeaceae</taxon>
        <taxon>Parazoarcus</taxon>
    </lineage>
</organism>
<gene>
    <name evidence="5" type="ORF">CEW83_18725</name>
</gene>
<dbReference type="InterPro" id="IPR036942">
    <property type="entry name" value="Beta-barrel_TonB_sf"/>
</dbReference>
<dbReference type="NCBIfam" id="TIGR03016">
    <property type="entry name" value="pepcterm_hypo_1"/>
    <property type="match status" value="1"/>
</dbReference>
<accession>A0A2U8GUA9</accession>
<dbReference type="InterPro" id="IPR017467">
    <property type="entry name" value="CHP03016_PEP-CTERM"/>
</dbReference>